<dbReference type="KEGG" id="uru:DSM104443_01860"/>
<dbReference type="PRINTS" id="PR00111">
    <property type="entry name" value="ABHYDROLASE"/>
</dbReference>
<dbReference type="Proteomes" id="UP000501534">
    <property type="component" value="Chromosome"/>
</dbReference>
<dbReference type="GO" id="GO:0016020">
    <property type="term" value="C:membrane"/>
    <property type="evidence" value="ECO:0007669"/>
    <property type="project" value="TreeGrafter"/>
</dbReference>
<proteinExistence type="predicted"/>
<keyword evidence="2" id="KW-0378">Hydrolase</keyword>
<name>A0A6M4GTZ2_9PROT</name>
<dbReference type="EC" id="3.5.1.29" evidence="2"/>
<dbReference type="Gene3D" id="3.40.50.1820">
    <property type="entry name" value="alpha/beta hydrolase"/>
    <property type="match status" value="1"/>
</dbReference>
<dbReference type="InterPro" id="IPR000073">
    <property type="entry name" value="AB_hydrolase_1"/>
</dbReference>
<evidence type="ECO:0000259" key="1">
    <source>
        <dbReference type="Pfam" id="PF00561"/>
    </source>
</evidence>
<dbReference type="SUPFAM" id="SSF53474">
    <property type="entry name" value="alpha/beta-Hydrolases"/>
    <property type="match status" value="1"/>
</dbReference>
<keyword evidence="3" id="KW-1185">Reference proteome</keyword>
<protein>
    <submittedName>
        <fullName evidence="2">2-(Acetamidomethylene)succinate hydrolase</fullName>
        <ecNumber evidence="2">3.5.1.29</ecNumber>
    </submittedName>
</protein>
<evidence type="ECO:0000313" key="3">
    <source>
        <dbReference type="Proteomes" id="UP000501534"/>
    </source>
</evidence>
<dbReference type="InterPro" id="IPR050266">
    <property type="entry name" value="AB_hydrolase_sf"/>
</dbReference>
<dbReference type="EMBL" id="CP053069">
    <property type="protein sequence ID" value="QJR10791.1"/>
    <property type="molecule type" value="Genomic_DNA"/>
</dbReference>
<dbReference type="InterPro" id="IPR029058">
    <property type="entry name" value="AB_hydrolase_fold"/>
</dbReference>
<dbReference type="PANTHER" id="PTHR43798">
    <property type="entry name" value="MONOACYLGLYCEROL LIPASE"/>
    <property type="match status" value="1"/>
</dbReference>
<feature type="domain" description="AB hydrolase-1" evidence="1">
    <location>
        <begin position="28"/>
        <end position="261"/>
    </location>
</feature>
<organism evidence="2 3">
    <name type="scientific">Usitatibacter rugosus</name>
    <dbReference type="NCBI Taxonomy" id="2732067"/>
    <lineage>
        <taxon>Bacteria</taxon>
        <taxon>Pseudomonadati</taxon>
        <taxon>Pseudomonadota</taxon>
        <taxon>Betaproteobacteria</taxon>
        <taxon>Nitrosomonadales</taxon>
        <taxon>Usitatibacteraceae</taxon>
        <taxon>Usitatibacter</taxon>
    </lineage>
</organism>
<dbReference type="PANTHER" id="PTHR43798:SF33">
    <property type="entry name" value="HYDROLASE, PUTATIVE (AFU_ORTHOLOGUE AFUA_2G14860)-RELATED"/>
    <property type="match status" value="1"/>
</dbReference>
<evidence type="ECO:0000313" key="2">
    <source>
        <dbReference type="EMBL" id="QJR10791.1"/>
    </source>
</evidence>
<dbReference type="RefSeq" id="WP_171091593.1">
    <property type="nucleotide sequence ID" value="NZ_CP053069.1"/>
</dbReference>
<sequence length="277" mass="30381">MKEQKILTLDPHGFHHIAYTEWGDPSKPLLVCVHGLTRNGRDFDYLAERLSDAYHVVCPDVVGRGKSDWLRVKTDYGYPVYLNDISALIAKMGVEEVHWVGTSMGGIIGMLMAGIPGSPVKKLVMNDVGSFIPKAALERLGQYVGTTPSFDSLEALTAAVRSVSPFGALTDAQWTQIAQSASKQDASGKWVFRYDPGIAETFKGAPFSDVDMRHFWNAIPCPVLVVRGDGSDLLPAETLEEMKKRPNTQAYVVANTGHAPMLMDDAQVDVIRKFLLG</sequence>
<accession>A0A6M4GTZ2</accession>
<dbReference type="GO" id="GO:0047411">
    <property type="term" value="F:2-(acetamidomethylene)succinate hydrolase activity"/>
    <property type="evidence" value="ECO:0007669"/>
    <property type="project" value="UniProtKB-EC"/>
</dbReference>
<dbReference type="AlphaFoldDB" id="A0A6M4GTZ2"/>
<dbReference type="Pfam" id="PF00561">
    <property type="entry name" value="Abhydrolase_1"/>
    <property type="match status" value="1"/>
</dbReference>
<reference evidence="2 3" key="1">
    <citation type="submission" date="2020-04" db="EMBL/GenBank/DDBJ databases">
        <title>Usitatibacter rugosus gen. nov., sp. nov. and Usitatibacter palustris sp. nov., novel members of Usitatibacteraceae fam. nov. within the order Nitrosomonadales isolated from soil.</title>
        <authorList>
            <person name="Huber K.J."/>
            <person name="Neumann-Schaal M."/>
            <person name="Geppert A."/>
            <person name="Luckner M."/>
            <person name="Wanner G."/>
            <person name="Overmann J."/>
        </authorList>
    </citation>
    <scope>NUCLEOTIDE SEQUENCE [LARGE SCALE GENOMIC DNA]</scope>
    <source>
        <strain evidence="2 3">0125_3</strain>
    </source>
</reference>
<gene>
    <name evidence="2" type="ORF">DSM104443_01860</name>
</gene>